<dbReference type="Pfam" id="PF00072">
    <property type="entry name" value="Response_reg"/>
    <property type="match status" value="1"/>
</dbReference>
<dbReference type="InterPro" id="IPR001789">
    <property type="entry name" value="Sig_transdc_resp-reg_receiver"/>
</dbReference>
<sequence length="140" mass="15466">MAQQPPKYILLVDDEKDFIEPISFWLHSKGYDVAMALDGRQALEAIAARRPDIVFMDINMPGQTGLETLRAIRQTDQDLPVILLTSAYGDEGKIVAARSLGVSGFFAKNYTFEQLMQVLQVTLNAHRGLSSGSLPADEKP</sequence>
<dbReference type="SMART" id="SM00448">
    <property type="entry name" value="REC"/>
    <property type="match status" value="1"/>
</dbReference>
<accession>A0A410P2W7</accession>
<dbReference type="AlphaFoldDB" id="A0A410P2W7"/>
<dbReference type="PANTHER" id="PTHR44591">
    <property type="entry name" value="STRESS RESPONSE REGULATOR PROTEIN 1"/>
    <property type="match status" value="1"/>
</dbReference>
<organism evidence="4 5">
    <name type="scientific">Velamenicoccus archaeovorus</name>
    <dbReference type="NCBI Taxonomy" id="1930593"/>
    <lineage>
        <taxon>Bacteria</taxon>
        <taxon>Pseudomonadati</taxon>
        <taxon>Candidatus Omnitrophota</taxon>
        <taxon>Candidatus Velamenicoccus</taxon>
    </lineage>
</organism>
<dbReference type="SUPFAM" id="SSF52172">
    <property type="entry name" value="CheY-like"/>
    <property type="match status" value="1"/>
</dbReference>
<dbReference type="GO" id="GO:0000160">
    <property type="term" value="P:phosphorelay signal transduction system"/>
    <property type="evidence" value="ECO:0007669"/>
    <property type="project" value="InterPro"/>
</dbReference>
<keyword evidence="5" id="KW-1185">Reference proteome</keyword>
<dbReference type="CDD" id="cd00156">
    <property type="entry name" value="REC"/>
    <property type="match status" value="1"/>
</dbReference>
<reference evidence="4 5" key="1">
    <citation type="submission" date="2017-01" db="EMBL/GenBank/DDBJ databases">
        <title>First insights into the biology of 'candidatus Vampirococcus archaeovorus'.</title>
        <authorList>
            <person name="Kizina J."/>
            <person name="Jordan S."/>
            <person name="Stueber K."/>
            <person name="Reinhardt R."/>
            <person name="Harder J."/>
        </authorList>
    </citation>
    <scope>NUCLEOTIDE SEQUENCE [LARGE SCALE GENOMIC DNA]</scope>
    <source>
        <strain evidence="4 5">LiM</strain>
    </source>
</reference>
<dbReference type="Proteomes" id="UP000287243">
    <property type="component" value="Chromosome"/>
</dbReference>
<feature type="modified residue" description="4-aspartylphosphate" evidence="2">
    <location>
        <position position="57"/>
    </location>
</feature>
<evidence type="ECO:0000313" key="5">
    <source>
        <dbReference type="Proteomes" id="UP000287243"/>
    </source>
</evidence>
<evidence type="ECO:0000256" key="1">
    <source>
        <dbReference type="ARBA" id="ARBA00022553"/>
    </source>
</evidence>
<dbReference type="InterPro" id="IPR011006">
    <property type="entry name" value="CheY-like_superfamily"/>
</dbReference>
<dbReference type="PANTHER" id="PTHR44591:SF3">
    <property type="entry name" value="RESPONSE REGULATORY DOMAIN-CONTAINING PROTEIN"/>
    <property type="match status" value="1"/>
</dbReference>
<evidence type="ECO:0000256" key="2">
    <source>
        <dbReference type="PROSITE-ProRule" id="PRU00169"/>
    </source>
</evidence>
<name>A0A410P2W7_VELA1</name>
<dbReference type="Gene3D" id="3.40.50.2300">
    <property type="match status" value="1"/>
</dbReference>
<protein>
    <submittedName>
        <fullName evidence="4">Response regulator</fullName>
    </submittedName>
</protein>
<dbReference type="InterPro" id="IPR050595">
    <property type="entry name" value="Bact_response_regulator"/>
</dbReference>
<dbReference type="PROSITE" id="PS50110">
    <property type="entry name" value="RESPONSE_REGULATORY"/>
    <property type="match status" value="1"/>
</dbReference>
<dbReference type="RefSeq" id="WP_164908804.1">
    <property type="nucleotide sequence ID" value="NZ_CP019384.1"/>
</dbReference>
<evidence type="ECO:0000313" key="4">
    <source>
        <dbReference type="EMBL" id="QAT16483.1"/>
    </source>
</evidence>
<evidence type="ECO:0000259" key="3">
    <source>
        <dbReference type="PROSITE" id="PS50110"/>
    </source>
</evidence>
<keyword evidence="1 2" id="KW-0597">Phosphoprotein</keyword>
<gene>
    <name evidence="4" type="ORF">BU251_01435</name>
</gene>
<proteinExistence type="predicted"/>
<feature type="domain" description="Response regulatory" evidence="3">
    <location>
        <begin position="8"/>
        <end position="123"/>
    </location>
</feature>
<dbReference type="EMBL" id="CP019384">
    <property type="protein sequence ID" value="QAT16483.1"/>
    <property type="molecule type" value="Genomic_DNA"/>
</dbReference>
<dbReference type="KEGG" id="vai:BU251_01435"/>